<protein>
    <recommendedName>
        <fullName evidence="3">Beta-lactamase-related domain-containing protein</fullName>
    </recommendedName>
</protein>
<evidence type="ECO:0000313" key="2">
    <source>
        <dbReference type="Proteomes" id="UP000239711"/>
    </source>
</evidence>
<name>A0A2S9J4Q0_9SPHI</name>
<dbReference type="Proteomes" id="UP000239711">
    <property type="component" value="Unassembled WGS sequence"/>
</dbReference>
<proteinExistence type="predicted"/>
<keyword evidence="2" id="KW-1185">Reference proteome</keyword>
<dbReference type="AlphaFoldDB" id="A0A2S9J4Q0"/>
<comment type="caution">
    <text evidence="1">The sequence shown here is derived from an EMBL/GenBank/DDBJ whole genome shotgun (WGS) entry which is preliminary data.</text>
</comment>
<evidence type="ECO:0008006" key="3">
    <source>
        <dbReference type="Google" id="ProtNLM"/>
    </source>
</evidence>
<gene>
    <name evidence="1" type="ORF">C5745_07385</name>
</gene>
<dbReference type="EMBL" id="PVBQ01000005">
    <property type="protein sequence ID" value="PRD47734.1"/>
    <property type="molecule type" value="Genomic_DNA"/>
</dbReference>
<accession>A0A2S9J4Q0</accession>
<organism evidence="1 2">
    <name type="scientific">Sphingobacterium haloxyli</name>
    <dbReference type="NCBI Taxonomy" id="2100533"/>
    <lineage>
        <taxon>Bacteria</taxon>
        <taxon>Pseudomonadati</taxon>
        <taxon>Bacteroidota</taxon>
        <taxon>Sphingobacteriia</taxon>
        <taxon>Sphingobacteriales</taxon>
        <taxon>Sphingobacteriaceae</taxon>
        <taxon>Sphingobacterium</taxon>
    </lineage>
</organism>
<sequence length="76" mass="8578">MGETVTNQAMFWAYNKKGRLTHTGSDPGFFAVISIDLKTNIGRIVLINANIDTHDNQKLIKDLRLISENLENFVSK</sequence>
<evidence type="ECO:0000313" key="1">
    <source>
        <dbReference type="EMBL" id="PRD47734.1"/>
    </source>
</evidence>
<reference evidence="1 2" key="1">
    <citation type="submission" date="2018-02" db="EMBL/GenBank/DDBJ databases">
        <title>The draft genome of Sphingobacterium sp. 5JN-11.</title>
        <authorList>
            <person name="Liu L."/>
            <person name="Li L."/>
            <person name="Liang L."/>
            <person name="Zhang X."/>
            <person name="Wang T."/>
        </authorList>
    </citation>
    <scope>NUCLEOTIDE SEQUENCE [LARGE SCALE GENOMIC DNA]</scope>
    <source>
        <strain evidence="1 2">5JN-11</strain>
    </source>
</reference>